<evidence type="ECO:0000313" key="3">
    <source>
        <dbReference type="Proteomes" id="UP000299102"/>
    </source>
</evidence>
<sequence>MLICVGGAANELQMLLPTNRLFYEIPEKMVASRFKPNVHFSNSSLAGCAASLEARKQKEASPKPLSSPLHALHKQQNATWH</sequence>
<protein>
    <submittedName>
        <fullName evidence="2">Uncharacterized protein</fullName>
    </submittedName>
</protein>
<evidence type="ECO:0000256" key="1">
    <source>
        <dbReference type="SAM" id="MobiDB-lite"/>
    </source>
</evidence>
<dbReference type="EMBL" id="BGZK01005478">
    <property type="protein sequence ID" value="GBP14230.1"/>
    <property type="molecule type" value="Genomic_DNA"/>
</dbReference>
<comment type="caution">
    <text evidence="2">The sequence shown here is derived from an EMBL/GenBank/DDBJ whole genome shotgun (WGS) entry which is preliminary data.</text>
</comment>
<name>A0A4C1TKU6_EUMVA</name>
<dbReference type="AlphaFoldDB" id="A0A4C1TKU6"/>
<keyword evidence="3" id="KW-1185">Reference proteome</keyword>
<evidence type="ECO:0000313" key="2">
    <source>
        <dbReference type="EMBL" id="GBP14230.1"/>
    </source>
</evidence>
<proteinExistence type="predicted"/>
<reference evidence="2 3" key="1">
    <citation type="journal article" date="2019" name="Commun. Biol.">
        <title>The bagworm genome reveals a unique fibroin gene that provides high tensile strength.</title>
        <authorList>
            <person name="Kono N."/>
            <person name="Nakamura H."/>
            <person name="Ohtoshi R."/>
            <person name="Tomita M."/>
            <person name="Numata K."/>
            <person name="Arakawa K."/>
        </authorList>
    </citation>
    <scope>NUCLEOTIDE SEQUENCE [LARGE SCALE GENOMIC DNA]</scope>
</reference>
<organism evidence="2 3">
    <name type="scientific">Eumeta variegata</name>
    <name type="common">Bagworm moth</name>
    <name type="synonym">Eumeta japonica</name>
    <dbReference type="NCBI Taxonomy" id="151549"/>
    <lineage>
        <taxon>Eukaryota</taxon>
        <taxon>Metazoa</taxon>
        <taxon>Ecdysozoa</taxon>
        <taxon>Arthropoda</taxon>
        <taxon>Hexapoda</taxon>
        <taxon>Insecta</taxon>
        <taxon>Pterygota</taxon>
        <taxon>Neoptera</taxon>
        <taxon>Endopterygota</taxon>
        <taxon>Lepidoptera</taxon>
        <taxon>Glossata</taxon>
        <taxon>Ditrysia</taxon>
        <taxon>Tineoidea</taxon>
        <taxon>Psychidae</taxon>
        <taxon>Oiketicinae</taxon>
        <taxon>Eumeta</taxon>
    </lineage>
</organism>
<accession>A0A4C1TKU6</accession>
<feature type="region of interest" description="Disordered" evidence="1">
    <location>
        <begin position="56"/>
        <end position="81"/>
    </location>
</feature>
<gene>
    <name evidence="2" type="ORF">EVAR_72238_1</name>
</gene>
<dbReference type="Proteomes" id="UP000299102">
    <property type="component" value="Unassembled WGS sequence"/>
</dbReference>